<evidence type="ECO:0000313" key="2">
    <source>
        <dbReference type="Proteomes" id="UP000290819"/>
    </source>
</evidence>
<dbReference type="AlphaFoldDB" id="A0A4Q1UM30"/>
<sequence length="73" mass="8072">MRCFWVYSFVGLGGVGSARFTVFGTMPARDLALATAGAEWRTASGVSFLVKFEGEFSDRSQTYSGTGRIRYTW</sequence>
<dbReference type="RefSeq" id="WP_129275703.1">
    <property type="nucleotide sequence ID" value="NZ_MZXW01000054.1"/>
</dbReference>
<dbReference type="InterPro" id="IPR036709">
    <property type="entry name" value="Autotransporte_beta_dom_sf"/>
</dbReference>
<comment type="caution">
    <text evidence="1">The sequence shown here is derived from an EMBL/GenBank/DDBJ whole genome shotgun (WGS) entry which is preliminary data.</text>
</comment>
<keyword evidence="2" id="KW-1185">Reference proteome</keyword>
<organism evidence="1 2">
    <name type="scientific">Bradyrhizobium betae</name>
    <dbReference type="NCBI Taxonomy" id="244734"/>
    <lineage>
        <taxon>Bacteria</taxon>
        <taxon>Pseudomonadati</taxon>
        <taxon>Pseudomonadota</taxon>
        <taxon>Alphaproteobacteria</taxon>
        <taxon>Hyphomicrobiales</taxon>
        <taxon>Nitrobacteraceae</taxon>
        <taxon>Bradyrhizobium</taxon>
    </lineage>
</organism>
<name>A0A4Q1UM30_9BRAD</name>
<dbReference type="SUPFAM" id="SSF103515">
    <property type="entry name" value="Autotransporter"/>
    <property type="match status" value="1"/>
</dbReference>
<proteinExistence type="predicted"/>
<evidence type="ECO:0000313" key="1">
    <source>
        <dbReference type="EMBL" id="RXT34633.1"/>
    </source>
</evidence>
<reference evidence="1 2" key="1">
    <citation type="submission" date="2017-03" db="EMBL/GenBank/DDBJ databases">
        <authorList>
            <person name="Safronova V.I."/>
            <person name="Sazanova A.L."/>
            <person name="Chirak E.R."/>
        </authorList>
    </citation>
    <scope>NUCLEOTIDE SEQUENCE [LARGE SCALE GENOMIC DNA]</scope>
    <source>
        <strain evidence="1 2">Opo-243</strain>
    </source>
</reference>
<dbReference type="OrthoDB" id="7195851at2"/>
<dbReference type="Proteomes" id="UP000290819">
    <property type="component" value="Unassembled WGS sequence"/>
</dbReference>
<protein>
    <recommendedName>
        <fullName evidence="3">Autotransporter outer membrane beta-barrel domain-containing protein</fullName>
    </recommendedName>
</protein>
<dbReference type="Gene3D" id="2.40.128.130">
    <property type="entry name" value="Autotransporter beta-domain"/>
    <property type="match status" value="1"/>
</dbReference>
<evidence type="ECO:0008006" key="3">
    <source>
        <dbReference type="Google" id="ProtNLM"/>
    </source>
</evidence>
<accession>A0A4Q1UM30</accession>
<gene>
    <name evidence="1" type="ORF">B5V03_38570</name>
</gene>
<dbReference type="EMBL" id="MZXW01000054">
    <property type="protein sequence ID" value="RXT34633.1"/>
    <property type="molecule type" value="Genomic_DNA"/>
</dbReference>